<evidence type="ECO:0000256" key="2">
    <source>
        <dbReference type="ARBA" id="ARBA00022475"/>
    </source>
</evidence>
<dbReference type="Proteomes" id="UP001596056">
    <property type="component" value="Unassembled WGS sequence"/>
</dbReference>
<keyword evidence="4 7" id="KW-1133">Transmembrane helix</keyword>
<dbReference type="EMBL" id="JBHSNA010000004">
    <property type="protein sequence ID" value="MFC5566193.1"/>
    <property type="molecule type" value="Genomic_DNA"/>
</dbReference>
<dbReference type="PANTHER" id="PTHR30213">
    <property type="entry name" value="INNER MEMBRANE PROTEIN YHJD"/>
    <property type="match status" value="1"/>
</dbReference>
<comment type="caution">
    <text evidence="8">The sequence shown here is derived from an EMBL/GenBank/DDBJ whole genome shotgun (WGS) entry which is preliminary data.</text>
</comment>
<evidence type="ECO:0000256" key="3">
    <source>
        <dbReference type="ARBA" id="ARBA00022692"/>
    </source>
</evidence>
<dbReference type="PANTHER" id="PTHR30213:SF0">
    <property type="entry name" value="UPF0761 MEMBRANE PROTEIN YIHY"/>
    <property type="match status" value="1"/>
</dbReference>
<comment type="subcellular location">
    <subcellularLocation>
        <location evidence="1">Cell membrane</location>
        <topology evidence="1">Multi-pass membrane protein</topology>
    </subcellularLocation>
</comment>
<keyword evidence="9" id="KW-1185">Reference proteome</keyword>
<proteinExistence type="predicted"/>
<evidence type="ECO:0000256" key="4">
    <source>
        <dbReference type="ARBA" id="ARBA00022989"/>
    </source>
</evidence>
<accession>A0ABW0SB74</accession>
<feature type="region of interest" description="Disordered" evidence="6">
    <location>
        <begin position="290"/>
        <end position="311"/>
    </location>
</feature>
<evidence type="ECO:0000256" key="7">
    <source>
        <dbReference type="SAM" id="Phobius"/>
    </source>
</evidence>
<feature type="transmembrane region" description="Helical" evidence="7">
    <location>
        <begin position="38"/>
        <end position="67"/>
    </location>
</feature>
<evidence type="ECO:0000256" key="6">
    <source>
        <dbReference type="SAM" id="MobiDB-lite"/>
    </source>
</evidence>
<organism evidence="8 9">
    <name type="scientific">Rubellimicrobium aerolatum</name>
    <dbReference type="NCBI Taxonomy" id="490979"/>
    <lineage>
        <taxon>Bacteria</taxon>
        <taxon>Pseudomonadati</taxon>
        <taxon>Pseudomonadota</taxon>
        <taxon>Alphaproteobacteria</taxon>
        <taxon>Rhodobacterales</taxon>
        <taxon>Roseobacteraceae</taxon>
        <taxon>Rubellimicrobium</taxon>
    </lineage>
</organism>
<feature type="transmembrane region" description="Helical" evidence="7">
    <location>
        <begin position="192"/>
        <end position="212"/>
    </location>
</feature>
<evidence type="ECO:0000313" key="9">
    <source>
        <dbReference type="Proteomes" id="UP001596056"/>
    </source>
</evidence>
<keyword evidence="2" id="KW-1003">Cell membrane</keyword>
<feature type="transmembrane region" description="Helical" evidence="7">
    <location>
        <begin position="148"/>
        <end position="180"/>
    </location>
</feature>
<keyword evidence="5 7" id="KW-0472">Membrane</keyword>
<feature type="transmembrane region" description="Helical" evidence="7">
    <location>
        <begin position="258"/>
        <end position="280"/>
    </location>
</feature>
<gene>
    <name evidence="8" type="ORF">ACFPOC_07130</name>
</gene>
<evidence type="ECO:0000256" key="5">
    <source>
        <dbReference type="ARBA" id="ARBA00023136"/>
    </source>
</evidence>
<protein>
    <submittedName>
        <fullName evidence="8">YihY/virulence factor BrkB family protein</fullName>
    </submittedName>
</protein>
<dbReference type="PIRSF" id="PIRSF035875">
    <property type="entry name" value="RNase_BN"/>
    <property type="match status" value="1"/>
</dbReference>
<feature type="transmembrane region" description="Helical" evidence="7">
    <location>
        <begin position="224"/>
        <end position="246"/>
    </location>
</feature>
<dbReference type="NCBIfam" id="TIGR00765">
    <property type="entry name" value="yihY_not_rbn"/>
    <property type="match status" value="1"/>
</dbReference>
<reference evidence="9" key="1">
    <citation type="journal article" date="2019" name="Int. J. Syst. Evol. Microbiol.">
        <title>The Global Catalogue of Microorganisms (GCM) 10K type strain sequencing project: providing services to taxonomists for standard genome sequencing and annotation.</title>
        <authorList>
            <consortium name="The Broad Institute Genomics Platform"/>
            <consortium name="The Broad Institute Genome Sequencing Center for Infectious Disease"/>
            <person name="Wu L."/>
            <person name="Ma J."/>
        </authorList>
    </citation>
    <scope>NUCLEOTIDE SEQUENCE [LARGE SCALE GENOMIC DNA]</scope>
    <source>
        <strain evidence="9">KACC 11588</strain>
    </source>
</reference>
<evidence type="ECO:0000313" key="8">
    <source>
        <dbReference type="EMBL" id="MFC5566193.1"/>
    </source>
</evidence>
<evidence type="ECO:0000256" key="1">
    <source>
        <dbReference type="ARBA" id="ARBA00004651"/>
    </source>
</evidence>
<dbReference type="InterPro" id="IPR017039">
    <property type="entry name" value="Virul_fac_BrkB"/>
</dbReference>
<keyword evidence="3 7" id="KW-0812">Transmembrane</keyword>
<name>A0ABW0SB74_9RHOB</name>
<sequence>MSDAPAADAPGTGSAPKGGRGWWRLLVNLYKEMTEDHVGLIAAGVAFYGLLAIFPGIVAGMAIAGLVMDPSTVVTQLEGLSRFLPQDAAQIVIDQAVSVAGSEQGGLGLAALFGIAVALYSASKGVTSLMEGLNVAFEVEETRGLVRYYLTALALTVGLIVGFLLIVALLALLPVALAFLQFGGFTQTLVAILRWPLVLGVLALGLAVLYRYGPDRGPVPWHWITLGAGIACGLWLLGSLLFAVYVQNFGAYNETFGTLGGVIVLLTWLWLTAYIVLMGAELDDEIERQDKEAGDAAPPVRAAKALTPGAR</sequence>
<dbReference type="RefSeq" id="WP_209839130.1">
    <property type="nucleotide sequence ID" value="NZ_JAGGJP010000004.1"/>
</dbReference>
<dbReference type="Pfam" id="PF03631">
    <property type="entry name" value="Virul_fac_BrkB"/>
    <property type="match status" value="1"/>
</dbReference>